<accession>A0A9P7SZH7</accession>
<reference evidence="7" key="1">
    <citation type="journal article" date="2020" name="bioRxiv">
        <title>Whole genome comparisons of ergot fungi reveals the divergence and evolution of species within the genus Claviceps are the result of varying mechanisms driving genome evolution and host range expansion.</title>
        <authorList>
            <person name="Wyka S.A."/>
            <person name="Mondo S.J."/>
            <person name="Liu M."/>
            <person name="Dettman J."/>
            <person name="Nalam V."/>
            <person name="Broders K.D."/>
        </authorList>
    </citation>
    <scope>NUCLEOTIDE SEQUENCE</scope>
    <source>
        <strain evidence="7">CCC 602</strain>
    </source>
</reference>
<dbReference type="Gene3D" id="3.40.50.10420">
    <property type="entry name" value="NagB/RpiA/CoA transferase-like"/>
    <property type="match status" value="1"/>
</dbReference>
<evidence type="ECO:0000313" key="7">
    <source>
        <dbReference type="EMBL" id="KAG6016718.1"/>
    </source>
</evidence>
<dbReference type="Pfam" id="PF01812">
    <property type="entry name" value="5-FTHF_cyc-lig"/>
    <property type="match status" value="1"/>
</dbReference>
<protein>
    <recommendedName>
        <fullName evidence="5">5-formyltetrahydrofolate cyclo-ligase</fullName>
        <ecNumber evidence="5">6.3.3.2</ecNumber>
    </recommendedName>
</protein>
<dbReference type="OrthoDB" id="2015992at2759"/>
<keyword evidence="8" id="KW-1185">Reference proteome</keyword>
<dbReference type="FunFam" id="3.40.50.10420:FF:000007">
    <property type="entry name" value="5-formyltetrahydrofolate cyclo-ligase"/>
    <property type="match status" value="1"/>
</dbReference>
<dbReference type="EMBL" id="SRPW01000224">
    <property type="protein sequence ID" value="KAG6016718.1"/>
    <property type="molecule type" value="Genomic_DNA"/>
</dbReference>
<name>A0A9P7SZH7_9HYPO</name>
<evidence type="ECO:0000256" key="3">
    <source>
        <dbReference type="ARBA" id="ARBA00022840"/>
    </source>
</evidence>
<dbReference type="SUPFAM" id="SSF100950">
    <property type="entry name" value="NagB/RpiA/CoA transferase-like"/>
    <property type="match status" value="1"/>
</dbReference>
<dbReference type="GO" id="GO:0009396">
    <property type="term" value="P:folic acid-containing compound biosynthetic process"/>
    <property type="evidence" value="ECO:0007669"/>
    <property type="project" value="TreeGrafter"/>
</dbReference>
<dbReference type="GO" id="GO:0030272">
    <property type="term" value="F:5-formyltetrahydrofolate cyclo-ligase activity"/>
    <property type="evidence" value="ECO:0007669"/>
    <property type="project" value="UniProtKB-EC"/>
</dbReference>
<evidence type="ECO:0000256" key="2">
    <source>
        <dbReference type="ARBA" id="ARBA00022741"/>
    </source>
</evidence>
<dbReference type="PANTHER" id="PTHR23407:SF1">
    <property type="entry name" value="5-FORMYLTETRAHYDROFOLATE CYCLO-LIGASE"/>
    <property type="match status" value="1"/>
</dbReference>
<dbReference type="InterPro" id="IPR024185">
    <property type="entry name" value="FTHF_cligase-like_sf"/>
</dbReference>
<feature type="binding site" evidence="6">
    <location>
        <begin position="167"/>
        <end position="175"/>
    </location>
    <ligand>
        <name>ATP</name>
        <dbReference type="ChEBI" id="CHEBI:30616"/>
    </ligand>
</feature>
<dbReference type="AlphaFoldDB" id="A0A9P7SZH7"/>
<comment type="similarity">
    <text evidence="1">Belongs to the 5-formyltetrahydrofolate cyclo-ligase family.</text>
</comment>
<keyword evidence="2 6" id="KW-0547">Nucleotide-binding</keyword>
<dbReference type="InterPro" id="IPR037171">
    <property type="entry name" value="NagB/RpiA_transferase-like"/>
</dbReference>
<feature type="binding site" evidence="6">
    <location>
        <position position="61"/>
    </location>
    <ligand>
        <name>substrate</name>
    </ligand>
</feature>
<proteinExistence type="inferred from homology"/>
<keyword evidence="3 6" id="KW-0067">ATP-binding</keyword>
<evidence type="ECO:0000256" key="4">
    <source>
        <dbReference type="ARBA" id="ARBA00036539"/>
    </source>
</evidence>
<feature type="binding site" evidence="6">
    <location>
        <begin position="9"/>
        <end position="13"/>
    </location>
    <ligand>
        <name>ATP</name>
        <dbReference type="ChEBI" id="CHEBI:30616"/>
    </ligand>
</feature>
<dbReference type="GO" id="GO:0035999">
    <property type="term" value="P:tetrahydrofolate interconversion"/>
    <property type="evidence" value="ECO:0007669"/>
    <property type="project" value="TreeGrafter"/>
</dbReference>
<organism evidence="7 8">
    <name type="scientific">Claviceps pusilla</name>
    <dbReference type="NCBI Taxonomy" id="123648"/>
    <lineage>
        <taxon>Eukaryota</taxon>
        <taxon>Fungi</taxon>
        <taxon>Dikarya</taxon>
        <taxon>Ascomycota</taxon>
        <taxon>Pezizomycotina</taxon>
        <taxon>Sordariomycetes</taxon>
        <taxon>Hypocreomycetidae</taxon>
        <taxon>Hypocreales</taxon>
        <taxon>Clavicipitaceae</taxon>
        <taxon>Claviceps</taxon>
    </lineage>
</organism>
<dbReference type="InterPro" id="IPR002698">
    <property type="entry name" value="FTHF_cligase"/>
</dbReference>
<sequence>MASPLAAAKQQLRTMVKQKLSTVPSESITAQSRNIFESLKTFEPYLDARRISIYLSMPSGEVQTDAIVRHALESGKQVFVPYLHKSPLNAPNAPARVMDMVRLNDIQDYESLKLDRWGIPSIDPATVHERQRILGDLDAHHADQAGLDLMLLPGVAFDFDESGAVRRLGHGKGFYDRFMNQYLAKTRWPDNEARPTQFYALALTEQLLSGGPGQQVPMGQHDRRLHGLVLGNGQIRQSSGPVTPP</sequence>
<evidence type="ECO:0000313" key="8">
    <source>
        <dbReference type="Proteomes" id="UP000748025"/>
    </source>
</evidence>
<evidence type="ECO:0000256" key="1">
    <source>
        <dbReference type="ARBA" id="ARBA00010638"/>
    </source>
</evidence>
<dbReference type="GO" id="GO:0005524">
    <property type="term" value="F:ATP binding"/>
    <property type="evidence" value="ECO:0007669"/>
    <property type="project" value="UniProtKB-KW"/>
</dbReference>
<dbReference type="PIRSF" id="PIRSF006806">
    <property type="entry name" value="FTHF_cligase"/>
    <property type="match status" value="1"/>
</dbReference>
<dbReference type="Proteomes" id="UP000748025">
    <property type="component" value="Unassembled WGS sequence"/>
</dbReference>
<comment type="caution">
    <text evidence="7">The sequence shown here is derived from an EMBL/GenBank/DDBJ whole genome shotgun (WGS) entry which is preliminary data.</text>
</comment>
<evidence type="ECO:0000256" key="6">
    <source>
        <dbReference type="PIRSR" id="PIRSR006806-1"/>
    </source>
</evidence>
<dbReference type="EC" id="6.3.3.2" evidence="5"/>
<dbReference type="PANTHER" id="PTHR23407">
    <property type="entry name" value="ATPASE INHIBITOR/5-FORMYLTETRAHYDROFOLATE CYCLO-LIGASE"/>
    <property type="match status" value="1"/>
</dbReference>
<comment type="catalytic activity">
    <reaction evidence="4">
        <text>(6S)-5-formyl-5,6,7,8-tetrahydrofolate + ATP = (6R)-5,10-methenyltetrahydrofolate + ADP + phosphate</text>
        <dbReference type="Rhea" id="RHEA:10488"/>
        <dbReference type="ChEBI" id="CHEBI:30616"/>
        <dbReference type="ChEBI" id="CHEBI:43474"/>
        <dbReference type="ChEBI" id="CHEBI:57455"/>
        <dbReference type="ChEBI" id="CHEBI:57457"/>
        <dbReference type="ChEBI" id="CHEBI:456216"/>
        <dbReference type="EC" id="6.3.3.2"/>
    </reaction>
</comment>
<gene>
    <name evidence="7" type="ORF">E4U43_003252</name>
</gene>
<dbReference type="GO" id="GO:0005739">
    <property type="term" value="C:mitochondrion"/>
    <property type="evidence" value="ECO:0007669"/>
    <property type="project" value="TreeGrafter"/>
</dbReference>
<feature type="binding site" evidence="6">
    <location>
        <position position="55"/>
    </location>
    <ligand>
        <name>substrate</name>
    </ligand>
</feature>
<evidence type="ECO:0000256" key="5">
    <source>
        <dbReference type="ARBA" id="ARBA00038966"/>
    </source>
</evidence>